<dbReference type="EMBL" id="BOOH01000042">
    <property type="protein sequence ID" value="GIH78628.1"/>
    <property type="molecule type" value="Genomic_DNA"/>
</dbReference>
<evidence type="ECO:0000313" key="1">
    <source>
        <dbReference type="EMBL" id="GIH78628.1"/>
    </source>
</evidence>
<keyword evidence="2" id="KW-1185">Reference proteome</keyword>
<sequence length="66" mass="6937">MPPIVASGTDSFPLRTLRPLDAEPSGRSALLPFGPSAPSPAAAQRFMYRFPGVSSLPYSSDSVTNV</sequence>
<dbReference type="AlphaFoldDB" id="A0A8J3RUU5"/>
<name>A0A8J3RUU5_9ACTN</name>
<organism evidence="1 2">
    <name type="scientific">Planobispora longispora</name>
    <dbReference type="NCBI Taxonomy" id="28887"/>
    <lineage>
        <taxon>Bacteria</taxon>
        <taxon>Bacillati</taxon>
        <taxon>Actinomycetota</taxon>
        <taxon>Actinomycetes</taxon>
        <taxon>Streptosporangiales</taxon>
        <taxon>Streptosporangiaceae</taxon>
        <taxon>Planobispora</taxon>
    </lineage>
</organism>
<protein>
    <submittedName>
        <fullName evidence="1">Uncharacterized protein</fullName>
    </submittedName>
</protein>
<proteinExistence type="predicted"/>
<comment type="caution">
    <text evidence="1">The sequence shown here is derived from an EMBL/GenBank/DDBJ whole genome shotgun (WGS) entry which is preliminary data.</text>
</comment>
<accession>A0A8J3RUU5</accession>
<evidence type="ECO:0000313" key="2">
    <source>
        <dbReference type="Proteomes" id="UP000616724"/>
    </source>
</evidence>
<dbReference type="Proteomes" id="UP000616724">
    <property type="component" value="Unassembled WGS sequence"/>
</dbReference>
<reference evidence="1 2" key="1">
    <citation type="submission" date="2021-01" db="EMBL/GenBank/DDBJ databases">
        <title>Whole genome shotgun sequence of Planobispora longispora NBRC 13918.</title>
        <authorList>
            <person name="Komaki H."/>
            <person name="Tamura T."/>
        </authorList>
    </citation>
    <scope>NUCLEOTIDE SEQUENCE [LARGE SCALE GENOMIC DNA]</scope>
    <source>
        <strain evidence="1 2">NBRC 13918</strain>
    </source>
</reference>
<gene>
    <name evidence="1" type="ORF">Plo01_50570</name>
</gene>